<accession>A0ABD6EL36</accession>
<feature type="domain" description="DUF5641" evidence="2">
    <location>
        <begin position="44"/>
        <end position="143"/>
    </location>
</feature>
<dbReference type="PANTHER" id="PTHR47331:SF1">
    <property type="entry name" value="GAG-LIKE PROTEIN"/>
    <property type="match status" value="1"/>
</dbReference>
<dbReference type="AlphaFoldDB" id="A0ABD6EL36"/>
<dbReference type="PANTHER" id="PTHR47331">
    <property type="entry name" value="PHD-TYPE DOMAIN-CONTAINING PROTEIN"/>
    <property type="match status" value="1"/>
</dbReference>
<feature type="compositionally biased region" description="Acidic residues" evidence="1">
    <location>
        <begin position="160"/>
        <end position="172"/>
    </location>
</feature>
<comment type="caution">
    <text evidence="3">The sequence shown here is derived from an EMBL/GenBank/DDBJ whole genome shotgun (WGS) entry which is preliminary data.</text>
</comment>
<dbReference type="Proteomes" id="UP001608902">
    <property type="component" value="Unassembled WGS sequence"/>
</dbReference>
<dbReference type="Pfam" id="PF18701">
    <property type="entry name" value="DUF5641"/>
    <property type="match status" value="1"/>
</dbReference>
<sequence>MDNENWEILRPIDFLRPKANIVAVEPADDEDTSFALNSTQKILNRWESSLRYLDRLWQVWSKEYLLSLRERYQREHQQACSRTVRSPRVNEIVLIKHDELPRAEWPLARIEEIKRSADGKVRSASVRTSNGHVLDRPLNLLLPLEITAEEKVEDKVGDPNLDEEADESEEEERNGKVHRRSSGFVKGMHYKGVTTAVPANKDNVVVAPVSR</sequence>
<dbReference type="InterPro" id="IPR040676">
    <property type="entry name" value="DUF5641"/>
</dbReference>
<name>A0ABD6EL36_9BILA</name>
<dbReference type="EMBL" id="JBGFUD010004811">
    <property type="protein sequence ID" value="MFH4979917.1"/>
    <property type="molecule type" value="Genomic_DNA"/>
</dbReference>
<reference evidence="3 4" key="1">
    <citation type="submission" date="2024-08" db="EMBL/GenBank/DDBJ databases">
        <title>Gnathostoma spinigerum genome.</title>
        <authorList>
            <person name="Gonzalez-Bertolin B."/>
            <person name="Monzon S."/>
            <person name="Zaballos A."/>
            <person name="Jimenez P."/>
            <person name="Dekumyoy P."/>
            <person name="Varona S."/>
            <person name="Cuesta I."/>
            <person name="Sumanam S."/>
            <person name="Adisakwattana P."/>
            <person name="Gasser R.B."/>
            <person name="Hernandez-Gonzalez A."/>
            <person name="Young N.D."/>
            <person name="Perteguer M.J."/>
        </authorList>
    </citation>
    <scope>NUCLEOTIDE SEQUENCE [LARGE SCALE GENOMIC DNA]</scope>
    <source>
        <strain evidence="3">AL3</strain>
        <tissue evidence="3">Liver</tissue>
    </source>
</reference>
<evidence type="ECO:0000256" key="1">
    <source>
        <dbReference type="SAM" id="MobiDB-lite"/>
    </source>
</evidence>
<evidence type="ECO:0000313" key="3">
    <source>
        <dbReference type="EMBL" id="MFH4979917.1"/>
    </source>
</evidence>
<keyword evidence="4" id="KW-1185">Reference proteome</keyword>
<proteinExistence type="predicted"/>
<organism evidence="3 4">
    <name type="scientific">Gnathostoma spinigerum</name>
    <dbReference type="NCBI Taxonomy" id="75299"/>
    <lineage>
        <taxon>Eukaryota</taxon>
        <taxon>Metazoa</taxon>
        <taxon>Ecdysozoa</taxon>
        <taxon>Nematoda</taxon>
        <taxon>Chromadorea</taxon>
        <taxon>Rhabditida</taxon>
        <taxon>Spirurina</taxon>
        <taxon>Gnathostomatomorpha</taxon>
        <taxon>Gnathostomatoidea</taxon>
        <taxon>Gnathostomatidae</taxon>
        <taxon>Gnathostoma</taxon>
    </lineage>
</organism>
<gene>
    <name evidence="3" type="ORF">AB6A40_006626</name>
</gene>
<evidence type="ECO:0000259" key="2">
    <source>
        <dbReference type="Pfam" id="PF18701"/>
    </source>
</evidence>
<protein>
    <recommendedName>
        <fullName evidence="2">DUF5641 domain-containing protein</fullName>
    </recommendedName>
</protein>
<evidence type="ECO:0000313" key="4">
    <source>
        <dbReference type="Proteomes" id="UP001608902"/>
    </source>
</evidence>
<feature type="region of interest" description="Disordered" evidence="1">
    <location>
        <begin position="152"/>
        <end position="184"/>
    </location>
</feature>